<reference evidence="10 11" key="1">
    <citation type="submission" date="2024-02" db="EMBL/GenBank/DDBJ databases">
        <authorList>
            <person name="Chen Y."/>
            <person name="Shah S."/>
            <person name="Dougan E. K."/>
            <person name="Thang M."/>
            <person name="Chan C."/>
        </authorList>
    </citation>
    <scope>NUCLEOTIDE SEQUENCE [LARGE SCALE GENOMIC DNA]</scope>
</reference>
<evidence type="ECO:0000313" key="10">
    <source>
        <dbReference type="EMBL" id="CAK9085654.1"/>
    </source>
</evidence>
<evidence type="ECO:0000256" key="2">
    <source>
        <dbReference type="ARBA" id="ARBA00022448"/>
    </source>
</evidence>
<evidence type="ECO:0000256" key="5">
    <source>
        <dbReference type="ARBA" id="ARBA00022847"/>
    </source>
</evidence>
<dbReference type="Gene3D" id="1.20.1250.20">
    <property type="entry name" value="MFS general substrate transporter like domains"/>
    <property type="match status" value="1"/>
</dbReference>
<name>A0ABP0QCH6_9DINO</name>
<sequence length="142" mass="15899">MGVDQLLQLDAKRNDQATQLGSTWEGRLVEVVSTRVVSLRSSRGNSWSGVWDVLLIYWALLLGNVLEWYEFAVFSFLEPYIQRHFFHDSAISTWLTFACTFIMRPVGGLALGLLGDLFGRKVSTFVSIFGMMLGTVGQGAEE</sequence>
<evidence type="ECO:0000256" key="3">
    <source>
        <dbReference type="ARBA" id="ARBA00022475"/>
    </source>
</evidence>
<keyword evidence="3" id="KW-1003">Cell membrane</keyword>
<evidence type="ECO:0000256" key="7">
    <source>
        <dbReference type="ARBA" id="ARBA00023136"/>
    </source>
</evidence>
<dbReference type="PANTHER" id="PTHR43528">
    <property type="entry name" value="ALPHA-KETOGLUTARATE PERMEASE"/>
    <property type="match status" value="1"/>
</dbReference>
<accession>A0ABP0QCH6</accession>
<evidence type="ECO:0000256" key="6">
    <source>
        <dbReference type="ARBA" id="ARBA00022989"/>
    </source>
</evidence>
<proteinExistence type="predicted"/>
<keyword evidence="6 8" id="KW-1133">Transmembrane helix</keyword>
<protein>
    <submittedName>
        <fullName evidence="10">Proline/betaine transporter</fullName>
    </submittedName>
</protein>
<evidence type="ECO:0000256" key="8">
    <source>
        <dbReference type="SAM" id="Phobius"/>
    </source>
</evidence>
<dbReference type="Pfam" id="PF00083">
    <property type="entry name" value="Sugar_tr"/>
    <property type="match status" value="1"/>
</dbReference>
<dbReference type="SUPFAM" id="SSF103473">
    <property type="entry name" value="MFS general substrate transporter"/>
    <property type="match status" value="1"/>
</dbReference>
<keyword evidence="5" id="KW-0769">Symport</keyword>
<dbReference type="PANTHER" id="PTHR43528:SF1">
    <property type="entry name" value="ALPHA-KETOGLUTARATE PERMEASE"/>
    <property type="match status" value="1"/>
</dbReference>
<feature type="transmembrane region" description="Helical" evidence="8">
    <location>
        <begin position="50"/>
        <end position="71"/>
    </location>
</feature>
<evidence type="ECO:0000313" key="11">
    <source>
        <dbReference type="Proteomes" id="UP001642464"/>
    </source>
</evidence>
<comment type="caution">
    <text evidence="10">The sequence shown here is derived from an EMBL/GenBank/DDBJ whole genome shotgun (WGS) entry which is preliminary data.</text>
</comment>
<dbReference type="EMBL" id="CAXAMM010039329">
    <property type="protein sequence ID" value="CAK9085654.1"/>
    <property type="molecule type" value="Genomic_DNA"/>
</dbReference>
<organism evidence="10 11">
    <name type="scientific">Durusdinium trenchii</name>
    <dbReference type="NCBI Taxonomy" id="1381693"/>
    <lineage>
        <taxon>Eukaryota</taxon>
        <taxon>Sar</taxon>
        <taxon>Alveolata</taxon>
        <taxon>Dinophyceae</taxon>
        <taxon>Suessiales</taxon>
        <taxon>Symbiodiniaceae</taxon>
        <taxon>Durusdinium</taxon>
    </lineage>
</organism>
<gene>
    <name evidence="10" type="ORF">SCF082_LOCUS40562</name>
</gene>
<feature type="domain" description="Major facilitator superfamily (MFS) profile" evidence="9">
    <location>
        <begin position="56"/>
        <end position="142"/>
    </location>
</feature>
<dbReference type="PROSITE" id="PS50850">
    <property type="entry name" value="MFS"/>
    <property type="match status" value="1"/>
</dbReference>
<keyword evidence="7 8" id="KW-0472">Membrane</keyword>
<feature type="transmembrane region" description="Helical" evidence="8">
    <location>
        <begin position="91"/>
        <end position="115"/>
    </location>
</feature>
<keyword evidence="4 8" id="KW-0812">Transmembrane</keyword>
<dbReference type="InterPro" id="IPR005828">
    <property type="entry name" value="MFS_sugar_transport-like"/>
</dbReference>
<dbReference type="InterPro" id="IPR036259">
    <property type="entry name" value="MFS_trans_sf"/>
</dbReference>
<evidence type="ECO:0000259" key="9">
    <source>
        <dbReference type="PROSITE" id="PS50850"/>
    </source>
</evidence>
<dbReference type="InterPro" id="IPR051084">
    <property type="entry name" value="H+-coupled_symporters"/>
</dbReference>
<keyword evidence="11" id="KW-1185">Reference proteome</keyword>
<evidence type="ECO:0000256" key="1">
    <source>
        <dbReference type="ARBA" id="ARBA00004651"/>
    </source>
</evidence>
<dbReference type="InterPro" id="IPR020846">
    <property type="entry name" value="MFS_dom"/>
</dbReference>
<comment type="subcellular location">
    <subcellularLocation>
        <location evidence="1">Cell membrane</location>
        <topology evidence="1">Multi-pass membrane protein</topology>
    </subcellularLocation>
</comment>
<dbReference type="Proteomes" id="UP001642464">
    <property type="component" value="Unassembled WGS sequence"/>
</dbReference>
<evidence type="ECO:0000256" key="4">
    <source>
        <dbReference type="ARBA" id="ARBA00022692"/>
    </source>
</evidence>
<keyword evidence="2" id="KW-0813">Transport</keyword>